<feature type="transmembrane region" description="Helical" evidence="1">
    <location>
        <begin position="53"/>
        <end position="75"/>
    </location>
</feature>
<keyword evidence="1" id="KW-0472">Membrane</keyword>
<evidence type="ECO:0000259" key="2">
    <source>
        <dbReference type="Pfam" id="PF07853"/>
    </source>
</evidence>
<accession>A0ABY3Z051</accession>
<sequence>MAILSSPVRLWLLPSVVLLAAQAVWGALRYPHLPDRIPWHIGSDGVDVWADKSIGSAFILVFVYAGVTVVTAAGAEMTLRLTPRDELTATDTPFAVRAASSLTNRPANRASARRIARAVLLLNACIGLSLLAGCGLFWRSTPDPDVPGWLVPAMLVPILAGTAVTIAAAVRDRNR</sequence>
<keyword evidence="1" id="KW-0812">Transmembrane</keyword>
<keyword evidence="1" id="KW-1133">Transmembrane helix</keyword>
<feature type="transmembrane region" description="Helical" evidence="1">
    <location>
        <begin position="118"/>
        <end position="138"/>
    </location>
</feature>
<evidence type="ECO:0000313" key="4">
    <source>
        <dbReference type="Proteomes" id="UP000829494"/>
    </source>
</evidence>
<reference evidence="3 4" key="1">
    <citation type="submission" date="2022-03" db="EMBL/GenBank/DDBJ databases">
        <title>Complete genome of Streptomyces rimosus ssp. rimosus R7 (=ATCC 10970).</title>
        <authorList>
            <person name="Beganovic S."/>
            <person name="Ruckert C."/>
            <person name="Busche T."/>
            <person name="Kalinowski J."/>
            <person name="Wittmann C."/>
        </authorList>
    </citation>
    <scope>NUCLEOTIDE SEQUENCE [LARGE SCALE GENOMIC DNA]</scope>
    <source>
        <strain evidence="3 4">R7</strain>
    </source>
</reference>
<feature type="transmembrane region" description="Helical" evidence="1">
    <location>
        <begin position="150"/>
        <end position="170"/>
    </location>
</feature>
<proteinExistence type="predicted"/>
<evidence type="ECO:0000313" key="3">
    <source>
        <dbReference type="EMBL" id="UNZ03349.1"/>
    </source>
</evidence>
<dbReference type="Pfam" id="PF07853">
    <property type="entry name" value="DUF1648"/>
    <property type="match status" value="1"/>
</dbReference>
<keyword evidence="4" id="KW-1185">Reference proteome</keyword>
<name>A0ABY3Z051_STRRM</name>
<dbReference type="RefSeq" id="WP_003985458.1">
    <property type="nucleotide sequence ID" value="NZ_CP043497.1"/>
</dbReference>
<dbReference type="InterPro" id="IPR012867">
    <property type="entry name" value="DUF1648"/>
</dbReference>
<evidence type="ECO:0000256" key="1">
    <source>
        <dbReference type="SAM" id="Phobius"/>
    </source>
</evidence>
<dbReference type="EMBL" id="CP094298">
    <property type="protein sequence ID" value="UNZ03349.1"/>
    <property type="molecule type" value="Genomic_DNA"/>
</dbReference>
<dbReference type="Proteomes" id="UP000829494">
    <property type="component" value="Chromosome"/>
</dbReference>
<dbReference type="GeneID" id="66857553"/>
<protein>
    <recommendedName>
        <fullName evidence="2">DUF1648 domain-containing protein</fullName>
    </recommendedName>
</protein>
<gene>
    <name evidence="3" type="ORF">SRIMR7_14425</name>
</gene>
<organism evidence="3 4">
    <name type="scientific">Streptomyces rimosus subsp. rimosus</name>
    <dbReference type="NCBI Taxonomy" id="132474"/>
    <lineage>
        <taxon>Bacteria</taxon>
        <taxon>Bacillati</taxon>
        <taxon>Actinomycetota</taxon>
        <taxon>Actinomycetes</taxon>
        <taxon>Kitasatosporales</taxon>
        <taxon>Streptomycetaceae</taxon>
        <taxon>Streptomyces</taxon>
    </lineage>
</organism>
<feature type="domain" description="DUF1648" evidence="2">
    <location>
        <begin position="18"/>
        <end position="62"/>
    </location>
</feature>